<dbReference type="EMBL" id="LUTY01002868">
    <property type="protein sequence ID" value="OAD19275.1"/>
    <property type="molecule type" value="Genomic_DNA"/>
</dbReference>
<sequence length="191" mass="22594">MGNKAFIIFWQLKFNALARELFQYVGKLYAPFEDLSDTITDNNLNIKALMRRYESYLQQNHTWLLKDAPRQHDLRIYEAVYHFLLYKYLSDFLQHFEGQVIPEFPTGNGEIDLIIKRGGQVYGLEVKSFTNLSEYKKALGQATQYAQRVMEIWLIFFVEFVDDENRQKYKQAYYDEKTGITVNPVFVTIGI</sequence>
<accession>A0A176RU72</accession>
<keyword evidence="2" id="KW-1185">Reference proteome</keyword>
<comment type="caution">
    <text evidence="1">The sequence shown here is derived from an EMBL/GenBank/DDBJ whole genome shotgun (WGS) entry which is preliminary data.</text>
</comment>
<evidence type="ECO:0000313" key="1">
    <source>
        <dbReference type="EMBL" id="OAD19275.1"/>
    </source>
</evidence>
<proteinExistence type="predicted"/>
<gene>
    <name evidence="1" type="ORF">THIOM_005100</name>
</gene>
<evidence type="ECO:0000313" key="2">
    <source>
        <dbReference type="Proteomes" id="UP000076962"/>
    </source>
</evidence>
<name>A0A176RU72_9GAMM</name>
<organism evidence="1 2">
    <name type="scientific">Candidatus Thiomargarita nelsonii</name>
    <dbReference type="NCBI Taxonomy" id="1003181"/>
    <lineage>
        <taxon>Bacteria</taxon>
        <taxon>Pseudomonadati</taxon>
        <taxon>Pseudomonadota</taxon>
        <taxon>Gammaproteobacteria</taxon>
        <taxon>Thiotrichales</taxon>
        <taxon>Thiotrichaceae</taxon>
        <taxon>Thiomargarita</taxon>
    </lineage>
</organism>
<dbReference type="AlphaFoldDB" id="A0A176RU72"/>
<dbReference type="Proteomes" id="UP000076962">
    <property type="component" value="Unassembled WGS sequence"/>
</dbReference>
<reference evidence="1 2" key="1">
    <citation type="submission" date="2016-05" db="EMBL/GenBank/DDBJ databases">
        <title>Single-cell genome of chain-forming Candidatus Thiomargarita nelsonii and comparison to other large sulfur-oxidizing bacteria.</title>
        <authorList>
            <person name="Winkel M."/>
            <person name="Salman V."/>
            <person name="Woyke T."/>
            <person name="Schulz-Vogt H."/>
            <person name="Richter M."/>
            <person name="Flood B."/>
            <person name="Bailey J."/>
            <person name="Amann R."/>
            <person name="Mussmann M."/>
        </authorList>
    </citation>
    <scope>NUCLEOTIDE SEQUENCE [LARGE SCALE GENOMIC DNA]</scope>
    <source>
        <strain evidence="1 2">THI036</strain>
    </source>
</reference>
<protein>
    <submittedName>
        <fullName evidence="1">Protein containing DUF1703</fullName>
    </submittedName>
</protein>